<comment type="caution">
    <text evidence="5">The sequence shown here is derived from an EMBL/GenBank/DDBJ whole genome shotgun (WGS) entry which is preliminary data.</text>
</comment>
<dbReference type="Gene3D" id="2.60.40.10">
    <property type="entry name" value="Immunoglobulins"/>
    <property type="match status" value="1"/>
</dbReference>
<dbReference type="AlphaFoldDB" id="A0A8H6I8V5"/>
<dbReference type="OrthoDB" id="2019572at2759"/>
<evidence type="ECO:0000259" key="3">
    <source>
        <dbReference type="Pfam" id="PF07250"/>
    </source>
</evidence>
<name>A0A8H6I8V5_9AGAR</name>
<evidence type="ECO:0000259" key="4">
    <source>
        <dbReference type="Pfam" id="PF09118"/>
    </source>
</evidence>
<dbReference type="EMBL" id="JACGCI010000011">
    <property type="protein sequence ID" value="KAF6760719.1"/>
    <property type="molecule type" value="Genomic_DNA"/>
</dbReference>
<keyword evidence="1 2" id="KW-0732">Signal</keyword>
<gene>
    <name evidence="5" type="ORF">DFP72DRAFT_1091908</name>
</gene>
<dbReference type="InterPro" id="IPR037293">
    <property type="entry name" value="Gal_Oxidase_central_sf"/>
</dbReference>
<organism evidence="5 6">
    <name type="scientific">Ephemerocybe angulata</name>
    <dbReference type="NCBI Taxonomy" id="980116"/>
    <lineage>
        <taxon>Eukaryota</taxon>
        <taxon>Fungi</taxon>
        <taxon>Dikarya</taxon>
        <taxon>Basidiomycota</taxon>
        <taxon>Agaricomycotina</taxon>
        <taxon>Agaricomycetes</taxon>
        <taxon>Agaricomycetidae</taxon>
        <taxon>Agaricales</taxon>
        <taxon>Agaricineae</taxon>
        <taxon>Psathyrellaceae</taxon>
        <taxon>Ephemerocybe</taxon>
    </lineage>
</organism>
<reference evidence="5 6" key="1">
    <citation type="submission" date="2020-07" db="EMBL/GenBank/DDBJ databases">
        <title>Comparative genomics of pyrophilous fungi reveals a link between fire events and developmental genes.</title>
        <authorList>
            <consortium name="DOE Joint Genome Institute"/>
            <person name="Steindorff A.S."/>
            <person name="Carver A."/>
            <person name="Calhoun S."/>
            <person name="Stillman K."/>
            <person name="Liu H."/>
            <person name="Lipzen A."/>
            <person name="Pangilinan J."/>
            <person name="Labutti K."/>
            <person name="Bruns T.D."/>
            <person name="Grigoriev I.V."/>
        </authorList>
    </citation>
    <scope>NUCLEOTIDE SEQUENCE [LARGE SCALE GENOMIC DNA]</scope>
    <source>
        <strain evidence="5 6">CBS 144469</strain>
    </source>
</reference>
<dbReference type="Pfam" id="PF09118">
    <property type="entry name" value="GO-like_E_set"/>
    <property type="match status" value="1"/>
</dbReference>
<keyword evidence="6" id="KW-1185">Reference proteome</keyword>
<feature type="chain" id="PRO_5034068971" evidence="2">
    <location>
        <begin position="21"/>
        <end position="634"/>
    </location>
</feature>
<feature type="signal peptide" evidence="2">
    <location>
        <begin position="1"/>
        <end position="20"/>
    </location>
</feature>
<sequence length="634" mass="68458">MWTTLIFTSIAVAPWKLALGQATEDAVEQALRNGSPGSFDIIGESLVSGQQLFLGNPNTVYFIDKVENNPTQINGHPAWGSEWSLSNSQQRPMEVMTNSFCAGGNVLGNGTWINVGGNQAVTYGGDAADVQTGTAPYFDPDGRQSMLNPCNDQHCDWTLSPHQSDQRWYPTLETLEDGSIIIIGGCRNGGYVNDQYQDNPTYEFFPPTGEPIRSPVLSRTLPVNLYPLVWLLPSGKLLLQANYETILLDRRTNRETALDTMPDAVRVYPASAGTIMLPLTPANNWTATILFCGGSAVATERWQAPDFIAIQQAPSTSCVRITPDVSGSYTHDDALPEARSMLNFIQLPDGTILGLNGAATGTAGYGNVTWATGQSYADGPVLTPVLYNPKAPAGQRFSRNGFSASAIPRMYHSSATLLPDGSVMVTGSNPNADHTTGVKFSTEYRTEIFYPGYFGKRRPQPKALPTKLTYGGPSFNVQLTSDDLFGTLENLNKTTAVLIRTGFSTHAMNMGQRFVELQTSFTGFHSNTSAILHVSQVPPNPALLAPGPALLFVVVNGVPSVGVQVMVGSGNIEPQQTLPVNNLPAPQIELGDTSKETKKNGAQAVGQFEHHVGLTFVILFTISLRIVTKYLYAN</sequence>
<dbReference type="InterPro" id="IPR009880">
    <property type="entry name" value="Glyoxal_oxidase_N"/>
</dbReference>
<evidence type="ECO:0000256" key="1">
    <source>
        <dbReference type="ARBA" id="ARBA00022729"/>
    </source>
</evidence>
<evidence type="ECO:0000313" key="5">
    <source>
        <dbReference type="EMBL" id="KAF6760719.1"/>
    </source>
</evidence>
<evidence type="ECO:0000256" key="2">
    <source>
        <dbReference type="SAM" id="SignalP"/>
    </source>
</evidence>
<dbReference type="InterPro" id="IPR015202">
    <property type="entry name" value="GO-like_E_set"/>
</dbReference>
<proteinExistence type="predicted"/>
<dbReference type="PANTHER" id="PTHR32208:SF21">
    <property type="entry name" value="LOW QUALITY PROTEIN: ALDEHYDE OXIDASE GLOX-LIKE"/>
    <property type="match status" value="1"/>
</dbReference>
<dbReference type="SUPFAM" id="SSF50965">
    <property type="entry name" value="Galactose oxidase, central domain"/>
    <property type="match status" value="1"/>
</dbReference>
<dbReference type="CDD" id="cd02851">
    <property type="entry name" value="E_set_GO_C"/>
    <property type="match status" value="1"/>
</dbReference>
<dbReference type="PANTHER" id="PTHR32208">
    <property type="entry name" value="SECRETED PROTEIN-RELATED"/>
    <property type="match status" value="1"/>
</dbReference>
<feature type="domain" description="Glyoxal oxidase N-terminal" evidence="3">
    <location>
        <begin position="82"/>
        <end position="453"/>
    </location>
</feature>
<dbReference type="Gene3D" id="2.130.10.80">
    <property type="entry name" value="Galactose oxidase/kelch, beta-propeller"/>
    <property type="match status" value="1"/>
</dbReference>
<feature type="domain" description="Galactose oxidase-like Early set" evidence="4">
    <location>
        <begin position="458"/>
        <end position="567"/>
    </location>
</feature>
<accession>A0A8H6I8V5</accession>
<dbReference type="SUPFAM" id="SSF81296">
    <property type="entry name" value="E set domains"/>
    <property type="match status" value="1"/>
</dbReference>
<dbReference type="Proteomes" id="UP000521943">
    <property type="component" value="Unassembled WGS sequence"/>
</dbReference>
<dbReference type="InterPro" id="IPR013783">
    <property type="entry name" value="Ig-like_fold"/>
</dbReference>
<dbReference type="Pfam" id="PF07250">
    <property type="entry name" value="Glyoxal_oxid_N"/>
    <property type="match status" value="1"/>
</dbReference>
<dbReference type="InterPro" id="IPR014756">
    <property type="entry name" value="Ig_E-set"/>
</dbReference>
<dbReference type="InterPro" id="IPR011043">
    <property type="entry name" value="Gal_Oxase/kelch_b-propeller"/>
</dbReference>
<protein>
    <submittedName>
        <fullName evidence="5">Copper radical oxidase</fullName>
    </submittedName>
</protein>
<evidence type="ECO:0000313" key="6">
    <source>
        <dbReference type="Proteomes" id="UP000521943"/>
    </source>
</evidence>